<keyword evidence="2" id="KW-1185">Reference proteome</keyword>
<dbReference type="EMBL" id="JABXXV010000001">
    <property type="protein sequence ID" value="NVN45810.1"/>
    <property type="molecule type" value="Genomic_DNA"/>
</dbReference>
<dbReference type="Proteomes" id="UP001516351">
    <property type="component" value="Unassembled WGS sequence"/>
</dbReference>
<evidence type="ECO:0008006" key="3">
    <source>
        <dbReference type="Google" id="ProtNLM"/>
    </source>
</evidence>
<evidence type="ECO:0000313" key="2">
    <source>
        <dbReference type="Proteomes" id="UP001516351"/>
    </source>
</evidence>
<sequence>MATDIVTRAGAALGVAIGLWLGIPVAAHAETGLDVAQFGARCDDATDDTKSFQAAIDAATTRNVPLSLSGTCRVRTLRAPATAKTFILEGNNGTLRFLDGGLVLSAPKPGTAVIPYIIRNLRLRSVNAYTDTAISVTGAFKGVVENVNIDRFRNGVELIATSDNVIRGSFFDSFGDSNAVVISGTMAANNTVSAYASNNTVSDVTDIHGTGIFIGPGVQGTKIRNLRVLEAWYGMYAVDGKDDEDLSVSDSYLEGKRAGIFADGVDLTRVVNCSADLPSSGADPGWAGFHLDRMYGGILANSSVWGAAAARSPVIVAGGNINVIGNQVTGIANGPCMRLIPFPKPDDSPLLVSNNTCWASGGYEVVGHGPIAGSNNLWSRPGDHHLMIRNFPAP</sequence>
<comment type="caution">
    <text evidence="1">The sequence shown here is derived from an EMBL/GenBank/DDBJ whole genome shotgun (WGS) entry which is preliminary data.</text>
</comment>
<organism evidence="1 2">
    <name type="scientific">Asaia spathodeae</name>
    <dbReference type="NCBI Taxonomy" id="657016"/>
    <lineage>
        <taxon>Bacteria</taxon>
        <taxon>Pseudomonadati</taxon>
        <taxon>Pseudomonadota</taxon>
        <taxon>Alphaproteobacteria</taxon>
        <taxon>Acetobacterales</taxon>
        <taxon>Acetobacteraceae</taxon>
        <taxon>Asaia</taxon>
    </lineage>
</organism>
<name>A0ABX2P331_9PROT</name>
<dbReference type="InterPro" id="IPR011050">
    <property type="entry name" value="Pectin_lyase_fold/virulence"/>
</dbReference>
<gene>
    <name evidence="1" type="ORF">HW542_03185</name>
</gene>
<dbReference type="Gene3D" id="2.160.20.10">
    <property type="entry name" value="Single-stranded right-handed beta-helix, Pectin lyase-like"/>
    <property type="match status" value="1"/>
</dbReference>
<accession>A0ABX2P331</accession>
<reference evidence="1 2" key="1">
    <citation type="submission" date="2020-06" db="EMBL/GenBank/DDBJ databases">
        <title>Synonyms of Asaia species.</title>
        <authorList>
            <person name="Sombolestani A."/>
        </authorList>
    </citation>
    <scope>NUCLEOTIDE SEQUENCE [LARGE SCALE GENOMIC DNA]</scope>
    <source>
        <strain evidence="1 2">LMG 27047</strain>
    </source>
</reference>
<dbReference type="InterPro" id="IPR012334">
    <property type="entry name" value="Pectin_lyas_fold"/>
</dbReference>
<dbReference type="SUPFAM" id="SSF51126">
    <property type="entry name" value="Pectin lyase-like"/>
    <property type="match status" value="1"/>
</dbReference>
<evidence type="ECO:0000313" key="1">
    <source>
        <dbReference type="EMBL" id="NVN45810.1"/>
    </source>
</evidence>
<protein>
    <recommendedName>
        <fullName evidence="3">Pectate lyase superfamily protein domain-containing protein</fullName>
    </recommendedName>
</protein>
<proteinExistence type="predicted"/>